<evidence type="ECO:0000259" key="7">
    <source>
        <dbReference type="SMART" id="SM00066"/>
    </source>
</evidence>
<dbReference type="InterPro" id="IPR036864">
    <property type="entry name" value="Zn2-C6_fun-type_DNA-bd_sf"/>
</dbReference>
<keyword evidence="2" id="KW-0479">Metal-binding</keyword>
<dbReference type="SMART" id="SM00066">
    <property type="entry name" value="GAL4"/>
    <property type="match status" value="1"/>
</dbReference>
<comment type="subcellular location">
    <subcellularLocation>
        <location evidence="1">Nucleus</location>
    </subcellularLocation>
</comment>
<dbReference type="PANTHER" id="PTHR47338">
    <property type="entry name" value="ZN(II)2CYS6 TRANSCRIPTION FACTOR (EUROFUNG)-RELATED"/>
    <property type="match status" value="1"/>
</dbReference>
<dbReference type="GO" id="GO:0008270">
    <property type="term" value="F:zinc ion binding"/>
    <property type="evidence" value="ECO:0007669"/>
    <property type="project" value="InterPro"/>
</dbReference>
<reference evidence="9" key="1">
    <citation type="journal article" date="2011" name="PLoS Genet.">
        <title>Genomic analysis of the necrotrophic fungal pathogens Sclerotinia sclerotiorum and Botrytis cinerea.</title>
        <authorList>
            <person name="Amselem J."/>
            <person name="Cuomo C.A."/>
            <person name="van Kan J.A."/>
            <person name="Viaud M."/>
            <person name="Benito E.P."/>
            <person name="Couloux A."/>
            <person name="Coutinho P.M."/>
            <person name="de Vries R.P."/>
            <person name="Dyer P.S."/>
            <person name="Fillinger S."/>
            <person name="Fournier E."/>
            <person name="Gout L."/>
            <person name="Hahn M."/>
            <person name="Kohn L."/>
            <person name="Lapalu N."/>
            <person name="Plummer K.M."/>
            <person name="Pradier J.M."/>
            <person name="Quevillon E."/>
            <person name="Sharon A."/>
            <person name="Simon A."/>
            <person name="ten Have A."/>
            <person name="Tudzynski B."/>
            <person name="Tudzynski P."/>
            <person name="Wincker P."/>
            <person name="Andrew M."/>
            <person name="Anthouard V."/>
            <person name="Beever R.E."/>
            <person name="Beffa R."/>
            <person name="Benoit I."/>
            <person name="Bouzid O."/>
            <person name="Brault B."/>
            <person name="Chen Z."/>
            <person name="Choquer M."/>
            <person name="Collemare J."/>
            <person name="Cotton P."/>
            <person name="Danchin E.G."/>
            <person name="Da Silva C."/>
            <person name="Gautier A."/>
            <person name="Giraud C."/>
            <person name="Giraud T."/>
            <person name="Gonzalez C."/>
            <person name="Grossetete S."/>
            <person name="Guldener U."/>
            <person name="Henrissat B."/>
            <person name="Howlett B.J."/>
            <person name="Kodira C."/>
            <person name="Kretschmer M."/>
            <person name="Lappartient A."/>
            <person name="Leroch M."/>
            <person name="Levis C."/>
            <person name="Mauceli E."/>
            <person name="Neuveglise C."/>
            <person name="Oeser B."/>
            <person name="Pearson M."/>
            <person name="Poulain J."/>
            <person name="Poussereau N."/>
            <person name="Quesneville H."/>
            <person name="Rascle C."/>
            <person name="Schumacher J."/>
            <person name="Segurens B."/>
            <person name="Sexton A."/>
            <person name="Silva E."/>
            <person name="Sirven C."/>
            <person name="Soanes D.M."/>
            <person name="Talbot N.J."/>
            <person name="Templeton M."/>
            <person name="Yandava C."/>
            <person name="Yarden O."/>
            <person name="Zeng Q."/>
            <person name="Rollins J.A."/>
            <person name="Lebrun M.H."/>
            <person name="Dickman M."/>
        </authorList>
    </citation>
    <scope>NUCLEOTIDE SEQUENCE [LARGE SCALE GENOMIC DNA]</scope>
    <source>
        <strain evidence="9">T4</strain>
    </source>
</reference>
<dbReference type="Pfam" id="PF00172">
    <property type="entry name" value="Zn_clus"/>
    <property type="match status" value="1"/>
</dbReference>
<organism evidence="8 9">
    <name type="scientific">Botryotinia fuckeliana (strain T4)</name>
    <name type="common">Noble rot fungus</name>
    <name type="synonym">Botrytis cinerea</name>
    <dbReference type="NCBI Taxonomy" id="999810"/>
    <lineage>
        <taxon>Eukaryota</taxon>
        <taxon>Fungi</taxon>
        <taxon>Dikarya</taxon>
        <taxon>Ascomycota</taxon>
        <taxon>Pezizomycotina</taxon>
        <taxon>Leotiomycetes</taxon>
        <taxon>Helotiales</taxon>
        <taxon>Sclerotiniaceae</taxon>
        <taxon>Botrytis</taxon>
    </lineage>
</organism>
<dbReference type="EMBL" id="FQ790265">
    <property type="protein sequence ID" value="CCD43767.1"/>
    <property type="molecule type" value="Genomic_DNA"/>
</dbReference>
<dbReference type="GO" id="GO:0000981">
    <property type="term" value="F:DNA-binding transcription factor activity, RNA polymerase II-specific"/>
    <property type="evidence" value="ECO:0007669"/>
    <property type="project" value="InterPro"/>
</dbReference>
<dbReference type="Gene3D" id="4.10.240.10">
    <property type="entry name" value="Zn(2)-C6 fungal-type DNA-binding domain"/>
    <property type="match status" value="1"/>
</dbReference>
<keyword evidence="5" id="KW-0539">Nucleus</keyword>
<dbReference type="InParanoid" id="G2XT53"/>
<dbReference type="Proteomes" id="UP000008177">
    <property type="component" value="Unplaced contigs"/>
</dbReference>
<evidence type="ECO:0000256" key="1">
    <source>
        <dbReference type="ARBA" id="ARBA00004123"/>
    </source>
</evidence>
<name>G2XT53_BOTF4</name>
<feature type="region of interest" description="Disordered" evidence="6">
    <location>
        <begin position="75"/>
        <end position="109"/>
    </location>
</feature>
<dbReference type="CDD" id="cd00067">
    <property type="entry name" value="GAL4"/>
    <property type="match status" value="1"/>
</dbReference>
<keyword evidence="4" id="KW-0804">Transcription</keyword>
<dbReference type="InterPro" id="IPR050815">
    <property type="entry name" value="TF_fung"/>
</dbReference>
<evidence type="ECO:0000256" key="3">
    <source>
        <dbReference type="ARBA" id="ARBA00023015"/>
    </source>
</evidence>
<accession>G2XT53</accession>
<protein>
    <submittedName>
        <fullName evidence="8">Similar to transcription factor Cys6</fullName>
    </submittedName>
</protein>
<evidence type="ECO:0000256" key="5">
    <source>
        <dbReference type="ARBA" id="ARBA00023242"/>
    </source>
</evidence>
<dbReference type="HOGENOM" id="CLU_706021_0_0_1"/>
<evidence type="ECO:0000256" key="6">
    <source>
        <dbReference type="SAM" id="MobiDB-lite"/>
    </source>
</evidence>
<dbReference type="SUPFAM" id="SSF57701">
    <property type="entry name" value="Zn2/Cys6 DNA-binding domain"/>
    <property type="match status" value="1"/>
</dbReference>
<dbReference type="InterPro" id="IPR001138">
    <property type="entry name" value="Zn2Cys6_DnaBD"/>
</dbReference>
<feature type="domain" description="Zn(2)-C6 fungal-type" evidence="7">
    <location>
        <begin position="36"/>
        <end position="79"/>
    </location>
</feature>
<evidence type="ECO:0000313" key="9">
    <source>
        <dbReference type="Proteomes" id="UP000008177"/>
    </source>
</evidence>
<dbReference type="AlphaFoldDB" id="G2XT53"/>
<gene>
    <name evidence="8" type="ORF">BofuT4_P010150.1</name>
</gene>
<evidence type="ECO:0000256" key="2">
    <source>
        <dbReference type="ARBA" id="ARBA00022723"/>
    </source>
</evidence>
<dbReference type="OrthoDB" id="2943660at2759"/>
<dbReference type="GO" id="GO:0005634">
    <property type="term" value="C:nucleus"/>
    <property type="evidence" value="ECO:0007669"/>
    <property type="project" value="UniProtKB-SubCell"/>
</dbReference>
<feature type="compositionally biased region" description="Polar residues" evidence="6">
    <location>
        <begin position="88"/>
        <end position="106"/>
    </location>
</feature>
<dbReference type="PANTHER" id="PTHR47338:SF5">
    <property type="entry name" value="ZN(II)2CYS6 TRANSCRIPTION FACTOR (EUROFUNG)"/>
    <property type="match status" value="1"/>
</dbReference>
<sequence>MSPTTPNLPPDKSGVPRSFILNWQSSKAQGAKPLIRRPITACEAFRSAKVKCNAKSDCQRCRNREIKCVYKSANGSSEPRLHSRLQRRSGSPTSLELEQPVGSSDISQERSIESSTYLEIDTTDISIPNNSSLNLENLAKWSQEMGEQFSWLNTDSGFDNKALSSKNLDAPDWNLAQVSPTYPSFQCPTQTTSKSYNGALEISDGKLTTKSSSNHAPPHKDKAPITCQGRSRLTLFIPKITSVMEESPTPNLDNVLKATREHTDACFTHISKVDLTHATTVSIGGYEFSITNDIRPRQMLVMDLGRQANTLLDSITAVEETLAASPCAANRLNEVNSEFLKNVKDAFRADLQAVTDSVNRAT</sequence>
<evidence type="ECO:0000256" key="4">
    <source>
        <dbReference type="ARBA" id="ARBA00023163"/>
    </source>
</evidence>
<keyword evidence="3" id="KW-0805">Transcription regulation</keyword>
<proteinExistence type="predicted"/>
<evidence type="ECO:0000313" key="8">
    <source>
        <dbReference type="EMBL" id="CCD43767.1"/>
    </source>
</evidence>